<dbReference type="Gene3D" id="3.40.50.410">
    <property type="entry name" value="von Willebrand factor, type A domain"/>
    <property type="match status" value="1"/>
</dbReference>
<dbReference type="SUPFAM" id="SSF53300">
    <property type="entry name" value="vWA-like"/>
    <property type="match status" value="1"/>
</dbReference>
<dbReference type="InterPro" id="IPR036465">
    <property type="entry name" value="vWFA_dom_sf"/>
</dbReference>
<keyword evidence="1" id="KW-0472">Membrane</keyword>
<comment type="caution">
    <text evidence="3">The sequence shown here is derived from an EMBL/GenBank/DDBJ whole genome shotgun (WGS) entry which is preliminary data.</text>
</comment>
<dbReference type="OrthoDB" id="6206554at2"/>
<name>A0A317CP82_9GAMM</name>
<dbReference type="InterPro" id="IPR002035">
    <property type="entry name" value="VWF_A"/>
</dbReference>
<dbReference type="EMBL" id="QGKM01000005">
    <property type="protein sequence ID" value="PWR00018.1"/>
    <property type="molecule type" value="Genomic_DNA"/>
</dbReference>
<keyword evidence="4" id="KW-1185">Reference proteome</keyword>
<evidence type="ECO:0000256" key="1">
    <source>
        <dbReference type="SAM" id="Phobius"/>
    </source>
</evidence>
<dbReference type="InterPro" id="IPR050768">
    <property type="entry name" value="UPF0353/GerABKA_families"/>
</dbReference>
<dbReference type="Proteomes" id="UP000245539">
    <property type="component" value="Unassembled WGS sequence"/>
</dbReference>
<keyword evidence="1" id="KW-1133">Transmembrane helix</keyword>
<keyword evidence="1" id="KW-0812">Transmembrane</keyword>
<proteinExistence type="predicted"/>
<protein>
    <submittedName>
        <fullName evidence="3">BatB protein</fullName>
    </submittedName>
</protein>
<organism evidence="3 4">
    <name type="scientific">Leucothrix pacifica</name>
    <dbReference type="NCBI Taxonomy" id="1247513"/>
    <lineage>
        <taxon>Bacteria</taxon>
        <taxon>Pseudomonadati</taxon>
        <taxon>Pseudomonadota</taxon>
        <taxon>Gammaproteobacteria</taxon>
        <taxon>Thiotrichales</taxon>
        <taxon>Thiotrichaceae</taxon>
        <taxon>Leucothrix</taxon>
    </lineage>
</organism>
<feature type="transmembrane region" description="Helical" evidence="1">
    <location>
        <begin position="6"/>
        <end position="23"/>
    </location>
</feature>
<evidence type="ECO:0000259" key="2">
    <source>
        <dbReference type="PROSITE" id="PS50234"/>
    </source>
</evidence>
<reference evidence="3 4" key="1">
    <citation type="submission" date="2018-05" db="EMBL/GenBank/DDBJ databases">
        <title>Leucothrix arctica sp. nov., isolated from Arctic seawater.</title>
        <authorList>
            <person name="Choi A."/>
            <person name="Baek K."/>
        </authorList>
    </citation>
    <scope>NUCLEOTIDE SEQUENCE [LARGE SCALE GENOMIC DNA]</scope>
    <source>
        <strain evidence="3 4">JCM 18388</strain>
    </source>
</reference>
<accession>A0A317CP82</accession>
<feature type="transmembrane region" description="Helical" evidence="1">
    <location>
        <begin position="301"/>
        <end position="319"/>
    </location>
</feature>
<dbReference type="PROSITE" id="PS50234">
    <property type="entry name" value="VWFA"/>
    <property type="match status" value="1"/>
</dbReference>
<dbReference type="PANTHER" id="PTHR22550:SF18">
    <property type="entry name" value="VWFA DOMAIN-CONTAINING PROTEIN"/>
    <property type="match status" value="1"/>
</dbReference>
<dbReference type="RefSeq" id="WP_109836078.1">
    <property type="nucleotide sequence ID" value="NZ_QGKM01000005.1"/>
</dbReference>
<dbReference type="SMART" id="SM00327">
    <property type="entry name" value="VWA"/>
    <property type="match status" value="1"/>
</dbReference>
<feature type="domain" description="VWFA" evidence="2">
    <location>
        <begin position="91"/>
        <end position="282"/>
    </location>
</feature>
<feature type="transmembrane region" description="Helical" evidence="1">
    <location>
        <begin position="56"/>
        <end position="74"/>
    </location>
</feature>
<sequence length="324" mass="36364">MLEWQWIWSFALLPLPLLVWWLLKPTVSKSEAALRVPFIQDLPQPANLEAKRSWRWLAKLCAVIAWCALIAGLARPVMVGELVQLPVSGRNLMLAVDLSLSMQEADYQLGNRNVDRLTATKYVAGEFIERREGDRIGLILFGDQAYLQAPLTFDRKTVRRLLDESALGLAGRNTAIGDAIGLALKRLNEQPDSEHILVLMTDGENTAGAVSVDDAAQMAAKNGLKIYTVGIGSEHQSNRGGFFAPQRSGLDEATLIRIADMTNGQYFRASDTDTFLEIYNELDRLEPIERNQQQWRPRTDLFYWPLALALLLGMLSILIREKSE</sequence>
<gene>
    <name evidence="3" type="ORF">DKW60_02420</name>
</gene>
<dbReference type="Pfam" id="PF00092">
    <property type="entry name" value="VWA"/>
    <property type="match status" value="1"/>
</dbReference>
<dbReference type="AlphaFoldDB" id="A0A317CP82"/>
<evidence type="ECO:0000313" key="3">
    <source>
        <dbReference type="EMBL" id="PWR00018.1"/>
    </source>
</evidence>
<dbReference type="PANTHER" id="PTHR22550">
    <property type="entry name" value="SPORE GERMINATION PROTEIN"/>
    <property type="match status" value="1"/>
</dbReference>
<evidence type="ECO:0000313" key="4">
    <source>
        <dbReference type="Proteomes" id="UP000245539"/>
    </source>
</evidence>